<feature type="signal peptide" evidence="1">
    <location>
        <begin position="1"/>
        <end position="20"/>
    </location>
</feature>
<organism evidence="2 3">
    <name type="scientific">Phenylobacterium deserti</name>
    <dbReference type="NCBI Taxonomy" id="1914756"/>
    <lineage>
        <taxon>Bacteria</taxon>
        <taxon>Pseudomonadati</taxon>
        <taxon>Pseudomonadota</taxon>
        <taxon>Alphaproteobacteria</taxon>
        <taxon>Caulobacterales</taxon>
        <taxon>Caulobacteraceae</taxon>
        <taxon>Phenylobacterium</taxon>
    </lineage>
</organism>
<name>A0A328AEB7_9CAUL</name>
<dbReference type="OrthoDB" id="7191640at2"/>
<protein>
    <recommendedName>
        <fullName evidence="4">DUF3016 domain-containing protein</fullName>
    </recommendedName>
</protein>
<keyword evidence="3" id="KW-1185">Reference proteome</keyword>
<keyword evidence="1" id="KW-0732">Signal</keyword>
<dbReference type="Proteomes" id="UP000249725">
    <property type="component" value="Unassembled WGS sequence"/>
</dbReference>
<evidence type="ECO:0008006" key="4">
    <source>
        <dbReference type="Google" id="ProtNLM"/>
    </source>
</evidence>
<evidence type="ECO:0000313" key="3">
    <source>
        <dbReference type="Proteomes" id="UP000249725"/>
    </source>
</evidence>
<dbReference type="AlphaFoldDB" id="A0A328AEB7"/>
<evidence type="ECO:0000256" key="1">
    <source>
        <dbReference type="SAM" id="SignalP"/>
    </source>
</evidence>
<gene>
    <name evidence="2" type="ORF">DJ018_12500</name>
</gene>
<evidence type="ECO:0000313" key="2">
    <source>
        <dbReference type="EMBL" id="RAK52989.1"/>
    </source>
</evidence>
<accession>A0A328AEB7</accession>
<comment type="caution">
    <text evidence="2">The sequence shown here is derived from an EMBL/GenBank/DDBJ whole genome shotgun (WGS) entry which is preliminary data.</text>
</comment>
<proteinExistence type="predicted"/>
<reference evidence="3" key="1">
    <citation type="submission" date="2018-05" db="EMBL/GenBank/DDBJ databases">
        <authorList>
            <person name="Li X."/>
        </authorList>
    </citation>
    <scope>NUCLEOTIDE SEQUENCE [LARGE SCALE GENOMIC DNA]</scope>
    <source>
        <strain evidence="3">YIM 73061</strain>
    </source>
</reference>
<dbReference type="EMBL" id="QFYR01000002">
    <property type="protein sequence ID" value="RAK52989.1"/>
    <property type="molecule type" value="Genomic_DNA"/>
</dbReference>
<dbReference type="RefSeq" id="WP_111515274.1">
    <property type="nucleotide sequence ID" value="NZ_QFYR01000002.1"/>
</dbReference>
<feature type="chain" id="PRO_5016413075" description="DUF3016 domain-containing protein" evidence="1">
    <location>
        <begin position="21"/>
        <end position="162"/>
    </location>
</feature>
<sequence>MRTFAFAAAALLLSGTAAMAAPAAVTVTIGPELQKKAEKTYGVRDVGEVAERLRTQVEKKVAGNPSFEGARVDLVLVDALPSKPTMKQLNDRPGLSYFHSISAGGATIEGQVTRADGSVQPVRYKDYENLRWARTYSTWGDADRTIDYFAYRLGQGAQLASR</sequence>